<feature type="region of interest" description="Disordered" evidence="1">
    <location>
        <begin position="1"/>
        <end position="26"/>
    </location>
</feature>
<name>A0A7E4VC92_PANRE</name>
<dbReference type="Proteomes" id="UP000492821">
    <property type="component" value="Unassembled WGS sequence"/>
</dbReference>
<protein>
    <submittedName>
        <fullName evidence="3">Uncharacterized protein</fullName>
    </submittedName>
</protein>
<sequence length="225" mass="25399">MSLVDFRGTSRTSTSPTRQSSIPTLIPTAGLRETHSFPHIGTPKMAQNEAEAAIHPAQVTEHVHYEPIDFDKADLLGRISAVQFNAGCSSSSTDLDKLIEFYNDHSDEDVLAQWMTIYEEQKLANSIGKVVRQTSPLSRHKNREISDSVDDLLHQSPKRQNPRHSSVDFNRSMDLPIHGQDLDGFFALEKCRSADFWPKYDLPLSRLSRCKEMPNIADVDDDAEY</sequence>
<accession>A0A7E4VC92</accession>
<dbReference type="AlphaFoldDB" id="A0A7E4VC92"/>
<proteinExistence type="predicted"/>
<reference evidence="2" key="1">
    <citation type="journal article" date="2013" name="Genetics">
        <title>The draft genome and transcriptome of Panagrellus redivivus are shaped by the harsh demands of a free-living lifestyle.</title>
        <authorList>
            <person name="Srinivasan J."/>
            <person name="Dillman A.R."/>
            <person name="Macchietto M.G."/>
            <person name="Heikkinen L."/>
            <person name="Lakso M."/>
            <person name="Fracchia K.M."/>
            <person name="Antoshechkin I."/>
            <person name="Mortazavi A."/>
            <person name="Wong G."/>
            <person name="Sternberg P.W."/>
        </authorList>
    </citation>
    <scope>NUCLEOTIDE SEQUENCE [LARGE SCALE GENOMIC DNA]</scope>
    <source>
        <strain evidence="2">MT8872</strain>
    </source>
</reference>
<keyword evidence="2" id="KW-1185">Reference proteome</keyword>
<organism evidence="2 3">
    <name type="scientific">Panagrellus redivivus</name>
    <name type="common">Microworm</name>
    <dbReference type="NCBI Taxonomy" id="6233"/>
    <lineage>
        <taxon>Eukaryota</taxon>
        <taxon>Metazoa</taxon>
        <taxon>Ecdysozoa</taxon>
        <taxon>Nematoda</taxon>
        <taxon>Chromadorea</taxon>
        <taxon>Rhabditida</taxon>
        <taxon>Tylenchina</taxon>
        <taxon>Panagrolaimomorpha</taxon>
        <taxon>Panagrolaimoidea</taxon>
        <taxon>Panagrolaimidae</taxon>
        <taxon>Panagrellus</taxon>
    </lineage>
</organism>
<evidence type="ECO:0000256" key="1">
    <source>
        <dbReference type="SAM" id="MobiDB-lite"/>
    </source>
</evidence>
<evidence type="ECO:0000313" key="3">
    <source>
        <dbReference type="WBParaSite" id="Pan_g18694.t1"/>
    </source>
</evidence>
<evidence type="ECO:0000313" key="2">
    <source>
        <dbReference type="Proteomes" id="UP000492821"/>
    </source>
</evidence>
<reference evidence="3" key="2">
    <citation type="submission" date="2020-10" db="UniProtKB">
        <authorList>
            <consortium name="WormBaseParasite"/>
        </authorList>
    </citation>
    <scope>IDENTIFICATION</scope>
</reference>
<feature type="region of interest" description="Disordered" evidence="1">
    <location>
        <begin position="132"/>
        <end position="170"/>
    </location>
</feature>
<feature type="compositionally biased region" description="Low complexity" evidence="1">
    <location>
        <begin position="9"/>
        <end position="24"/>
    </location>
</feature>
<dbReference type="WBParaSite" id="Pan_g18694.t1">
    <property type="protein sequence ID" value="Pan_g18694.t1"/>
    <property type="gene ID" value="Pan_g18694"/>
</dbReference>